<dbReference type="InterPro" id="IPR012938">
    <property type="entry name" value="Glc/Sorbosone_DH"/>
</dbReference>
<feature type="domain" description="Glucose/Sorbosone dehydrogenase" evidence="3">
    <location>
        <begin position="80"/>
        <end position="384"/>
    </location>
</feature>
<feature type="chain" id="PRO_5045708457" evidence="2">
    <location>
        <begin position="29"/>
        <end position="404"/>
    </location>
</feature>
<dbReference type="InterPro" id="IPR011041">
    <property type="entry name" value="Quinoprot_gluc/sorb_DH_b-prop"/>
</dbReference>
<protein>
    <submittedName>
        <fullName evidence="4">PQQ-dependent sugar dehydrogenase</fullName>
    </submittedName>
</protein>
<reference evidence="5" key="1">
    <citation type="journal article" date="2019" name="Int. J. Syst. Evol. Microbiol.">
        <title>The Global Catalogue of Microorganisms (GCM) 10K type strain sequencing project: providing services to taxonomists for standard genome sequencing and annotation.</title>
        <authorList>
            <consortium name="The Broad Institute Genomics Platform"/>
            <consortium name="The Broad Institute Genome Sequencing Center for Infectious Disease"/>
            <person name="Wu L."/>
            <person name="Ma J."/>
        </authorList>
    </citation>
    <scope>NUCLEOTIDE SEQUENCE [LARGE SCALE GENOMIC DNA]</scope>
    <source>
        <strain evidence="5">JCM 18127</strain>
    </source>
</reference>
<gene>
    <name evidence="4" type="ORF">GCM10023226_00970</name>
</gene>
<evidence type="ECO:0000256" key="2">
    <source>
        <dbReference type="SAM" id="SignalP"/>
    </source>
</evidence>
<accession>A0ABP8VQA3</accession>
<organism evidence="4 5">
    <name type="scientific">Nocardioides nanhaiensis</name>
    <dbReference type="NCBI Taxonomy" id="1476871"/>
    <lineage>
        <taxon>Bacteria</taxon>
        <taxon>Bacillati</taxon>
        <taxon>Actinomycetota</taxon>
        <taxon>Actinomycetes</taxon>
        <taxon>Propionibacteriales</taxon>
        <taxon>Nocardioidaceae</taxon>
        <taxon>Nocardioides</taxon>
    </lineage>
</organism>
<comment type="caution">
    <text evidence="4">The sequence shown here is derived from an EMBL/GenBank/DDBJ whole genome shotgun (WGS) entry which is preliminary data.</text>
</comment>
<name>A0ABP8VQA3_9ACTN</name>
<dbReference type="RefSeq" id="WP_345262076.1">
    <property type="nucleotide sequence ID" value="NZ_BAABIM010000001.1"/>
</dbReference>
<dbReference type="Gene3D" id="2.120.10.30">
    <property type="entry name" value="TolB, C-terminal domain"/>
    <property type="match status" value="1"/>
</dbReference>
<feature type="region of interest" description="Disordered" evidence="1">
    <location>
        <begin position="16"/>
        <end position="76"/>
    </location>
</feature>
<dbReference type="PANTHER" id="PTHR19328:SF13">
    <property type="entry name" value="HIPL1 PROTEIN"/>
    <property type="match status" value="1"/>
</dbReference>
<dbReference type="Proteomes" id="UP001500621">
    <property type="component" value="Unassembled WGS sequence"/>
</dbReference>
<dbReference type="PANTHER" id="PTHR19328">
    <property type="entry name" value="HEDGEHOG-INTERACTING PROTEIN"/>
    <property type="match status" value="1"/>
</dbReference>
<proteinExistence type="predicted"/>
<feature type="signal peptide" evidence="2">
    <location>
        <begin position="1"/>
        <end position="28"/>
    </location>
</feature>
<dbReference type="InterPro" id="IPR011042">
    <property type="entry name" value="6-blade_b-propeller_TolB-like"/>
</dbReference>
<feature type="compositionally biased region" description="Low complexity" evidence="1">
    <location>
        <begin position="41"/>
        <end position="56"/>
    </location>
</feature>
<dbReference type="PROSITE" id="PS51257">
    <property type="entry name" value="PROKAR_LIPOPROTEIN"/>
    <property type="match status" value="1"/>
</dbReference>
<evidence type="ECO:0000259" key="3">
    <source>
        <dbReference type="Pfam" id="PF07995"/>
    </source>
</evidence>
<dbReference type="Pfam" id="PF07995">
    <property type="entry name" value="GSDH"/>
    <property type="match status" value="1"/>
</dbReference>
<feature type="compositionally biased region" description="Low complexity" evidence="1">
    <location>
        <begin position="16"/>
        <end position="25"/>
    </location>
</feature>
<evidence type="ECO:0000313" key="5">
    <source>
        <dbReference type="Proteomes" id="UP001500621"/>
    </source>
</evidence>
<keyword evidence="5" id="KW-1185">Reference proteome</keyword>
<sequence length="404" mass="42220">MRPSLRRSALASAALGMAAALSSCSEDAENSPSEATVTGDAEPAPAAPEEPASTPAPASPATPEPATGTPVSASDLVTGLTSPWGLLVMRDGTMLVSERDTTEIKRVPADGGTAEVVATVSDARPAGEGGLLGLATTPDESRVFVYYTSETDNRIVSMSWDGRRLGEPEVVFDGIPHGDGDRHEGGRMVVGPDDLLYVTTGETGDTPEMAQDPDQLGGKILRLTLDGEPAPGNPFGDAIYSLGHRNIEGLAFDDRGRLWASEFGDQTWDELNLITPGGNYGWPEVEGSSDRDEFVDPAVVWRTENASPAGVAFWEGSLWMAGLRGETLWEVPLAPGEAGSPEDPGAAVEQPVPHLQGELGRLRTVEVAADGEGLLLATSNTDGRGDPAADDDRILRVARDGDAG</sequence>
<evidence type="ECO:0000313" key="4">
    <source>
        <dbReference type="EMBL" id="GAA4668738.1"/>
    </source>
</evidence>
<keyword evidence="2" id="KW-0732">Signal</keyword>
<dbReference type="EMBL" id="BAABIM010000001">
    <property type="protein sequence ID" value="GAA4668738.1"/>
    <property type="molecule type" value="Genomic_DNA"/>
</dbReference>
<evidence type="ECO:0000256" key="1">
    <source>
        <dbReference type="SAM" id="MobiDB-lite"/>
    </source>
</evidence>
<dbReference type="SUPFAM" id="SSF50952">
    <property type="entry name" value="Soluble quinoprotein glucose dehydrogenase"/>
    <property type="match status" value="1"/>
</dbReference>